<dbReference type="Proteomes" id="UP000190312">
    <property type="component" value="Unassembled WGS sequence"/>
</dbReference>
<evidence type="ECO:0008006" key="3">
    <source>
        <dbReference type="Google" id="ProtNLM"/>
    </source>
</evidence>
<name>A0A1S9DPX6_ASPOZ</name>
<reference evidence="1 2" key="1">
    <citation type="submission" date="2016-10" db="EMBL/GenBank/DDBJ databases">
        <title>Genome sequencing of Aspergillus oryzae BCC7051.</title>
        <authorList>
            <person name="Thammarongtham C."/>
            <person name="Vorapreeda T."/>
            <person name="Nookaew I."/>
            <person name="Srisuk T."/>
            <person name="Land M."/>
            <person name="Jeennor S."/>
            <person name="Laoteng K."/>
        </authorList>
    </citation>
    <scope>NUCLEOTIDE SEQUENCE [LARGE SCALE GENOMIC DNA]</scope>
    <source>
        <strain evidence="1 2">BCC7051</strain>
    </source>
</reference>
<sequence length="946" mass="105310">MEYATTYDPDTVQFPLAKPKIRLSVSEDKYEPHTGLLVPFDIYAERFDLTSVLRTEINAQTSRAEVGIYTYNLNVSGNSGGCGFALPGSDGGSKHKDGFNGGDLNLYVEQLMPSTAKALTFLSTGGRGYSPPDQVGVKGQDGGNGGNGGHVKILFDTLYTSAGDTAGKICGDLLDSRMKWPADFKSDASAFVGLLAEPEVKASGFLDTLPQWAKTVPGILDAGRREFMVVAENLYNAVGGDRSHMQGDLTQAVNIHYGDRGFGSTGEGVTGKDGDHGQPGQRLVQPLQNGAQILQTDVCFAHPFQCQMMLAKVDLLRFSGTREDLASAVAILDRLVHRLQVFADVQKSPEPPLWAAYRKGAERLFTVENGPSTVEPYAIRRLRAIRTEAATTKQKILSGEAFAGLDADKVPRLSFKSYRDTMEHLLVYLKDAESLFLQYLAEDKKTTERLANVAERSNVLAQAAQLNDGLISEAKDDITQTTKTIGFSVDAIAKAKQALLDSMKDLEDFVHKQFGVTFQDFVEAMNSVLFTGGSEAMTALQTASLLDKGTENLLRDDGVAVKKSYLIQKLHDLEGGVKDLTEKYKVLRDGHIDLDDPGAEKILVAQKTWEALVSNFRQSIPASDYENVKKKFKEFYDVVQQRNSAVLHYNATLTLLLNCLRKREQLQLDRVDITREEYNNLDAGHPAMTGFLRKTYRENVYSAQIWLYKQQQALRFLALKKVADLNIIGKELHDTPYSQLNYETLERIQTNLYTAYKQYLDDAGKDEQTRNKARVYLSHDDAGYIGSTHPEEDVVLTPLTVQLDDPIFSEAYDVRLLTVRFYAVGAKPIITGDQNSNKKQDDPSDRELQVKITHTGTEMFKDHNGKSIEFTHRPLTVLFRYAVDTGVISSDGQISLENHDTYARVGPFTKWRVEITRDSNKHIDLTPVKEAYLEFDFKYKALDSGR</sequence>
<protein>
    <recommendedName>
        <fullName evidence="3">Serine protein kinase</fullName>
    </recommendedName>
</protein>
<accession>A0A1S9DPX6</accession>
<dbReference type="OrthoDB" id="10016792at2759"/>
<evidence type="ECO:0000313" key="1">
    <source>
        <dbReference type="EMBL" id="OOO11135.1"/>
    </source>
</evidence>
<dbReference type="VEuPathDB" id="FungiDB:AO090103000303"/>
<proteinExistence type="predicted"/>
<gene>
    <name evidence="1" type="ORF">OAory_01076050</name>
</gene>
<evidence type="ECO:0000313" key="2">
    <source>
        <dbReference type="Proteomes" id="UP000190312"/>
    </source>
</evidence>
<dbReference type="AlphaFoldDB" id="A0A1S9DPX6"/>
<comment type="caution">
    <text evidence="1">The sequence shown here is derived from an EMBL/GenBank/DDBJ whole genome shotgun (WGS) entry which is preliminary data.</text>
</comment>
<dbReference type="EMBL" id="MKZY01000003">
    <property type="protein sequence ID" value="OOO11135.1"/>
    <property type="molecule type" value="Genomic_DNA"/>
</dbReference>
<organism evidence="1 2">
    <name type="scientific">Aspergillus oryzae</name>
    <name type="common">Yellow koji mold</name>
    <dbReference type="NCBI Taxonomy" id="5062"/>
    <lineage>
        <taxon>Eukaryota</taxon>
        <taxon>Fungi</taxon>
        <taxon>Dikarya</taxon>
        <taxon>Ascomycota</taxon>
        <taxon>Pezizomycotina</taxon>
        <taxon>Eurotiomycetes</taxon>
        <taxon>Eurotiomycetidae</taxon>
        <taxon>Eurotiales</taxon>
        <taxon>Aspergillaceae</taxon>
        <taxon>Aspergillus</taxon>
        <taxon>Aspergillus subgen. Circumdati</taxon>
    </lineage>
</organism>